<dbReference type="Gene3D" id="3.40.50.720">
    <property type="entry name" value="NAD(P)-binding Rossmann-like Domain"/>
    <property type="match status" value="1"/>
</dbReference>
<comment type="caution">
    <text evidence="4">The sequence shown here is derived from an EMBL/GenBank/DDBJ whole genome shotgun (WGS) entry which is preliminary data.</text>
</comment>
<dbReference type="EMBL" id="JACBZF010000001">
    <property type="protein sequence ID" value="NYH94000.1"/>
    <property type="molecule type" value="Genomic_DNA"/>
</dbReference>
<sequence>MADKIGVGIIGVAPGRSWAAISHIPALRALPDYDIVALSTTRMESAQAAAEEFGVASAYDNHDDLVNDPAVDLVVVTVKVPHHLELVTAAIEAGKHVYCEWPLGNGLEEAERMAELARKKGVTAAVGMQARSAPIFRYLKDLVDEGYVGEVLSVTLIGSGMNWGPAVDQPNAYTFDKANGATMLSIPVGHTLDAVCYCLGEISEVGALLANRRTDAVLVPDNTPLKLTAEDQVIVNATFASGAVGAIHYRGGVSRGTNMLLEINGTEGDIVISGIAGHAQMFPMTISGGRGEDQAVAPLEVPDKYRWTPKLEDFAQNVAQAYALLASDIREGTSECPTFDDAVIRHKLLDAIEKSAAAGERRTV</sequence>
<dbReference type="SUPFAM" id="SSF51735">
    <property type="entry name" value="NAD(P)-binding Rossmann-fold domains"/>
    <property type="match status" value="1"/>
</dbReference>
<keyword evidence="1" id="KW-0560">Oxidoreductase</keyword>
<dbReference type="GO" id="GO:0000166">
    <property type="term" value="F:nucleotide binding"/>
    <property type="evidence" value="ECO:0007669"/>
    <property type="project" value="InterPro"/>
</dbReference>
<dbReference type="RefSeq" id="WP_179405958.1">
    <property type="nucleotide sequence ID" value="NZ_BMGF01000001.1"/>
</dbReference>
<dbReference type="InterPro" id="IPR000683">
    <property type="entry name" value="Gfo/Idh/MocA-like_OxRdtase_N"/>
</dbReference>
<dbReference type="PANTHER" id="PTHR43818">
    <property type="entry name" value="BCDNA.GH03377"/>
    <property type="match status" value="1"/>
</dbReference>
<dbReference type="InterPro" id="IPR036291">
    <property type="entry name" value="NAD(P)-bd_dom_sf"/>
</dbReference>
<dbReference type="PANTHER" id="PTHR43818:SF11">
    <property type="entry name" value="BCDNA.GH03377"/>
    <property type="match status" value="1"/>
</dbReference>
<dbReference type="AlphaFoldDB" id="A0A7Y9XT08"/>
<gene>
    <name evidence="4" type="ORF">FHS75_000305</name>
</gene>
<name>A0A7Y9XT08_9SPHN</name>
<evidence type="ECO:0000259" key="3">
    <source>
        <dbReference type="Pfam" id="PF22685"/>
    </source>
</evidence>
<evidence type="ECO:0000259" key="2">
    <source>
        <dbReference type="Pfam" id="PF01408"/>
    </source>
</evidence>
<dbReference type="InterPro" id="IPR050463">
    <property type="entry name" value="Gfo/Idh/MocA_oxidrdct_glycsds"/>
</dbReference>
<feature type="domain" description="Gfo/Idh/MocA-like oxidoreductase N-terminal" evidence="2">
    <location>
        <begin position="6"/>
        <end position="127"/>
    </location>
</feature>
<proteinExistence type="predicted"/>
<dbReference type="SUPFAM" id="SSF55347">
    <property type="entry name" value="Glyceraldehyde-3-phosphate dehydrogenase-like, C-terminal domain"/>
    <property type="match status" value="1"/>
</dbReference>
<dbReference type="InterPro" id="IPR055080">
    <property type="entry name" value="Gal80p-like_C"/>
</dbReference>
<organism evidence="4 5">
    <name type="scientific">Novosphingobium marinum</name>
    <dbReference type="NCBI Taxonomy" id="1514948"/>
    <lineage>
        <taxon>Bacteria</taxon>
        <taxon>Pseudomonadati</taxon>
        <taxon>Pseudomonadota</taxon>
        <taxon>Alphaproteobacteria</taxon>
        <taxon>Sphingomonadales</taxon>
        <taxon>Sphingomonadaceae</taxon>
        <taxon>Novosphingobium</taxon>
    </lineage>
</organism>
<evidence type="ECO:0000256" key="1">
    <source>
        <dbReference type="ARBA" id="ARBA00023002"/>
    </source>
</evidence>
<feature type="domain" description="Gal80p-like C-terminal" evidence="3">
    <location>
        <begin position="134"/>
        <end position="274"/>
    </location>
</feature>
<protein>
    <submittedName>
        <fullName evidence="4">Putative dehydrogenase</fullName>
    </submittedName>
</protein>
<dbReference type="Pfam" id="PF01408">
    <property type="entry name" value="GFO_IDH_MocA"/>
    <property type="match status" value="1"/>
</dbReference>
<dbReference type="GO" id="GO:0016491">
    <property type="term" value="F:oxidoreductase activity"/>
    <property type="evidence" value="ECO:0007669"/>
    <property type="project" value="UniProtKB-KW"/>
</dbReference>
<evidence type="ECO:0000313" key="4">
    <source>
        <dbReference type="EMBL" id="NYH94000.1"/>
    </source>
</evidence>
<evidence type="ECO:0000313" key="5">
    <source>
        <dbReference type="Proteomes" id="UP000522081"/>
    </source>
</evidence>
<dbReference type="Proteomes" id="UP000522081">
    <property type="component" value="Unassembled WGS sequence"/>
</dbReference>
<keyword evidence="5" id="KW-1185">Reference proteome</keyword>
<accession>A0A7Y9XT08</accession>
<reference evidence="4 5" key="1">
    <citation type="submission" date="2020-07" db="EMBL/GenBank/DDBJ databases">
        <title>Genomic Encyclopedia of Type Strains, Phase IV (KMG-IV): sequencing the most valuable type-strain genomes for metagenomic binning, comparative biology and taxonomic classification.</title>
        <authorList>
            <person name="Goeker M."/>
        </authorList>
    </citation>
    <scope>NUCLEOTIDE SEQUENCE [LARGE SCALE GENOMIC DNA]</scope>
    <source>
        <strain evidence="4 5">DSM 29043</strain>
    </source>
</reference>
<dbReference type="Gene3D" id="3.30.360.10">
    <property type="entry name" value="Dihydrodipicolinate Reductase, domain 2"/>
    <property type="match status" value="1"/>
</dbReference>
<dbReference type="Pfam" id="PF22685">
    <property type="entry name" value="Gal80p_C-like"/>
    <property type="match status" value="1"/>
</dbReference>